<accession>A0A1I7X8K3</accession>
<evidence type="ECO:0000313" key="1">
    <source>
        <dbReference type="Proteomes" id="UP000095283"/>
    </source>
</evidence>
<dbReference type="Proteomes" id="UP000095283">
    <property type="component" value="Unplaced"/>
</dbReference>
<protein>
    <submittedName>
        <fullName evidence="2">NPC1_N domain-containing protein</fullName>
    </submittedName>
</protein>
<evidence type="ECO:0000313" key="2">
    <source>
        <dbReference type="WBParaSite" id="Hba_13763"/>
    </source>
</evidence>
<sequence length="188" mass="20642">MILFLDTRSAKIKLPGGKILNPHSLTASKIIHLLPIYSTRDNFYCFQNLPAIMVHSCVTLGNNYTYGFPCECPKCASHCSSYTENQISRTAMFLAQVKTLLVDKAPLLCSSLGDTSKCSKLTTSKSFYQVQLFDLSLHLLSDIHLKVSDTDLSDESSCKGNDTIVSGTSRYCTGFPLSFLGPLLILLG</sequence>
<keyword evidence="1" id="KW-1185">Reference proteome</keyword>
<dbReference type="WBParaSite" id="Hba_13763">
    <property type="protein sequence ID" value="Hba_13763"/>
    <property type="gene ID" value="Hba_13763"/>
</dbReference>
<reference evidence="2" key="1">
    <citation type="submission" date="2016-11" db="UniProtKB">
        <authorList>
            <consortium name="WormBaseParasite"/>
        </authorList>
    </citation>
    <scope>IDENTIFICATION</scope>
</reference>
<organism evidence="1 2">
    <name type="scientific">Heterorhabditis bacteriophora</name>
    <name type="common">Entomopathogenic nematode worm</name>
    <dbReference type="NCBI Taxonomy" id="37862"/>
    <lineage>
        <taxon>Eukaryota</taxon>
        <taxon>Metazoa</taxon>
        <taxon>Ecdysozoa</taxon>
        <taxon>Nematoda</taxon>
        <taxon>Chromadorea</taxon>
        <taxon>Rhabditida</taxon>
        <taxon>Rhabditina</taxon>
        <taxon>Rhabditomorpha</taxon>
        <taxon>Strongyloidea</taxon>
        <taxon>Heterorhabditidae</taxon>
        <taxon>Heterorhabditis</taxon>
    </lineage>
</organism>
<name>A0A1I7X8K3_HETBA</name>
<dbReference type="AlphaFoldDB" id="A0A1I7X8K3"/>
<proteinExistence type="predicted"/>